<dbReference type="InterPro" id="IPR007460">
    <property type="entry name" value="BrnT_toxin"/>
</dbReference>
<organism evidence="1">
    <name type="scientific">mine drainage metagenome</name>
    <dbReference type="NCBI Taxonomy" id="410659"/>
    <lineage>
        <taxon>unclassified sequences</taxon>
        <taxon>metagenomes</taxon>
        <taxon>ecological metagenomes</taxon>
    </lineage>
</organism>
<gene>
    <name evidence="1" type="ORF">B1A_13296</name>
</gene>
<dbReference type="InterPro" id="IPR038573">
    <property type="entry name" value="BrnT_sf"/>
</dbReference>
<dbReference type="AlphaFoldDB" id="T1A1Y1"/>
<name>T1A1Y1_9ZZZZ</name>
<dbReference type="Gene3D" id="3.10.450.530">
    <property type="entry name" value="Ribonuclease toxin, BrnT, of type II toxin-antitoxin system"/>
    <property type="match status" value="1"/>
</dbReference>
<accession>T1A1Y1</accession>
<reference evidence="1" key="2">
    <citation type="journal article" date="2014" name="ISME J.">
        <title>Microbial stratification in low pH oxic and suboxic macroscopic growths along an acid mine drainage.</title>
        <authorList>
            <person name="Mendez-Garcia C."/>
            <person name="Mesa V."/>
            <person name="Sprenger R.R."/>
            <person name="Richter M."/>
            <person name="Diez M.S."/>
            <person name="Solano J."/>
            <person name="Bargiela R."/>
            <person name="Golyshina O.V."/>
            <person name="Manteca A."/>
            <person name="Ramos J.L."/>
            <person name="Gallego J.R."/>
            <person name="Llorente I."/>
            <person name="Martins Dos Santos V.A."/>
            <person name="Jensen O.N."/>
            <person name="Pelaez A.I."/>
            <person name="Sanchez J."/>
            <person name="Ferrer M."/>
        </authorList>
    </citation>
    <scope>NUCLEOTIDE SEQUENCE</scope>
</reference>
<dbReference type="EMBL" id="AUZX01009720">
    <property type="protein sequence ID" value="EQD50903.1"/>
    <property type="molecule type" value="Genomic_DNA"/>
</dbReference>
<proteinExistence type="predicted"/>
<sequence length="92" mass="10813">MTTSFEWDNGKATINLTKHGVSFMLAARTFYDPTRLDRYDGREDYGEDRFLTIGLVGDMELAVAYTMRGDTIRIISARQAERHEQRDYWKNR</sequence>
<comment type="caution">
    <text evidence="1">The sequence shown here is derived from an EMBL/GenBank/DDBJ whole genome shotgun (WGS) entry which is preliminary data.</text>
</comment>
<reference evidence="1" key="1">
    <citation type="submission" date="2013-08" db="EMBL/GenBank/DDBJ databases">
        <authorList>
            <person name="Mendez C."/>
            <person name="Richter M."/>
            <person name="Ferrer M."/>
            <person name="Sanchez J."/>
        </authorList>
    </citation>
    <scope>NUCLEOTIDE SEQUENCE</scope>
</reference>
<protein>
    <submittedName>
        <fullName evidence="1">Protein containing DUF497</fullName>
    </submittedName>
</protein>
<dbReference type="Pfam" id="PF04365">
    <property type="entry name" value="BrnT_toxin"/>
    <property type="match status" value="1"/>
</dbReference>
<evidence type="ECO:0000313" key="1">
    <source>
        <dbReference type="EMBL" id="EQD50903.1"/>
    </source>
</evidence>